<protein>
    <submittedName>
        <fullName evidence="1">Uncharacterized protein</fullName>
    </submittedName>
</protein>
<keyword evidence="2" id="KW-1185">Reference proteome</keyword>
<accession>A0A1H4ZU87</accession>
<sequence length="29" mass="2882">MGLINGLMGNSGKIDPAAVQAILSHFVAG</sequence>
<evidence type="ECO:0000313" key="2">
    <source>
        <dbReference type="Proteomes" id="UP000183561"/>
    </source>
</evidence>
<dbReference type="Proteomes" id="UP000183561">
    <property type="component" value="Unassembled WGS sequence"/>
</dbReference>
<dbReference type="EMBL" id="FNSV01000005">
    <property type="protein sequence ID" value="SED33663.1"/>
    <property type="molecule type" value="Genomic_DNA"/>
</dbReference>
<dbReference type="AlphaFoldDB" id="A0A1H4ZU87"/>
<reference evidence="2" key="1">
    <citation type="submission" date="2016-10" db="EMBL/GenBank/DDBJ databases">
        <authorList>
            <person name="Varghese N."/>
            <person name="Submissions S."/>
        </authorList>
    </citation>
    <scope>NUCLEOTIDE SEQUENCE [LARGE SCALE GENOMIC DNA]</scope>
    <source>
        <strain evidence="2">DSM 44498</strain>
    </source>
</reference>
<name>A0A1H4ZU87_9NOCA</name>
<proteinExistence type="predicted"/>
<gene>
    <name evidence="1" type="ORF">SAMN04490239_7859</name>
</gene>
<organism evidence="1 2">
    <name type="scientific">Rhodococcus koreensis</name>
    <dbReference type="NCBI Taxonomy" id="99653"/>
    <lineage>
        <taxon>Bacteria</taxon>
        <taxon>Bacillati</taxon>
        <taxon>Actinomycetota</taxon>
        <taxon>Actinomycetes</taxon>
        <taxon>Mycobacteriales</taxon>
        <taxon>Nocardiaceae</taxon>
        <taxon>Rhodococcus</taxon>
    </lineage>
</organism>
<evidence type="ECO:0000313" key="1">
    <source>
        <dbReference type="EMBL" id="SED33663.1"/>
    </source>
</evidence>